<comment type="caution">
    <text evidence="1">The sequence shown here is derived from an EMBL/GenBank/DDBJ whole genome shotgun (WGS) entry which is preliminary data.</text>
</comment>
<gene>
    <name evidence="1" type="ORF">COB67_12870</name>
</gene>
<protein>
    <recommendedName>
        <fullName evidence="3">Competence protein ComFB</fullName>
    </recommendedName>
</protein>
<accession>A0A2A4SPW5</accession>
<dbReference type="Pfam" id="PF10719">
    <property type="entry name" value="ComFB"/>
    <property type="match status" value="1"/>
</dbReference>
<name>A0A2A4SPW5_9DELT</name>
<evidence type="ECO:0000313" key="1">
    <source>
        <dbReference type="EMBL" id="PCI23393.1"/>
    </source>
</evidence>
<dbReference type="EMBL" id="NVSR01000146">
    <property type="protein sequence ID" value="PCI23393.1"/>
    <property type="molecule type" value="Genomic_DNA"/>
</dbReference>
<dbReference type="InterPro" id="IPR019657">
    <property type="entry name" value="ComFB"/>
</dbReference>
<evidence type="ECO:0000313" key="2">
    <source>
        <dbReference type="Proteomes" id="UP000218113"/>
    </source>
</evidence>
<reference evidence="2" key="1">
    <citation type="submission" date="2017-08" db="EMBL/GenBank/DDBJ databases">
        <title>A dynamic microbial community with high functional redundancy inhabits the cold, oxic subseafloor aquifer.</title>
        <authorList>
            <person name="Tully B.J."/>
            <person name="Wheat C.G."/>
            <person name="Glazer B.T."/>
            <person name="Huber J.A."/>
        </authorList>
    </citation>
    <scope>NUCLEOTIDE SEQUENCE [LARGE SCALE GENOMIC DNA]</scope>
</reference>
<dbReference type="AlphaFoldDB" id="A0A2A4SPW5"/>
<proteinExistence type="predicted"/>
<dbReference type="Proteomes" id="UP000218113">
    <property type="component" value="Unassembled WGS sequence"/>
</dbReference>
<sequence length="127" mass="14673">MVSKWTRFTPVSILAASLPIAKARGFTERGMKTDDYEINGFSLEKIRNTYEVKVIEIMKQELPDFSDFDNCRLCIEDVYALSLSRIPPTYVQSGSVIFRKEISDEDLCEVVRYAIFQVMQQPKHPVE</sequence>
<organism evidence="1 2">
    <name type="scientific">SAR324 cluster bacterium</name>
    <dbReference type="NCBI Taxonomy" id="2024889"/>
    <lineage>
        <taxon>Bacteria</taxon>
        <taxon>Deltaproteobacteria</taxon>
        <taxon>SAR324 cluster</taxon>
    </lineage>
</organism>
<evidence type="ECO:0008006" key="3">
    <source>
        <dbReference type="Google" id="ProtNLM"/>
    </source>
</evidence>